<keyword evidence="6" id="KW-0325">Glycoprotein</keyword>
<protein>
    <recommendedName>
        <fullName evidence="3 10">Pectinesterase</fullName>
        <ecNumber evidence="3 10">3.1.1.11</ecNumber>
    </recommendedName>
</protein>
<dbReference type="AlphaFoldDB" id="A0A9D4UZJ0"/>
<comment type="caution">
    <text evidence="13">The sequence shown here is derived from an EMBL/GenBank/DDBJ whole genome shotgun (WGS) entry which is preliminary data.</text>
</comment>
<dbReference type="PROSITE" id="PS51257">
    <property type="entry name" value="PROKAR_LIPOPROTEIN"/>
    <property type="match status" value="1"/>
</dbReference>
<dbReference type="InterPro" id="IPR000070">
    <property type="entry name" value="Pectinesterase_cat"/>
</dbReference>
<dbReference type="SUPFAM" id="SSF51126">
    <property type="entry name" value="Pectin lyase-like"/>
    <property type="match status" value="1"/>
</dbReference>
<dbReference type="InterPro" id="IPR033131">
    <property type="entry name" value="Pectinesterase_Asp_AS"/>
</dbReference>
<comment type="function">
    <text evidence="8">Acts in the modification of cell walls via demethylesterification of cell wall pectin.</text>
</comment>
<evidence type="ECO:0000256" key="10">
    <source>
        <dbReference type="RuleBase" id="RU000589"/>
    </source>
</evidence>
<keyword evidence="14" id="KW-1185">Reference proteome</keyword>
<dbReference type="InterPro" id="IPR012334">
    <property type="entry name" value="Pectin_lyas_fold"/>
</dbReference>
<dbReference type="OrthoDB" id="2019149at2759"/>
<dbReference type="GO" id="GO:0045490">
    <property type="term" value="P:pectin catabolic process"/>
    <property type="evidence" value="ECO:0007669"/>
    <property type="project" value="UniProtKB-UniRule"/>
</dbReference>
<evidence type="ECO:0000313" key="13">
    <source>
        <dbReference type="EMBL" id="KAI5076859.1"/>
    </source>
</evidence>
<dbReference type="Proteomes" id="UP000886520">
    <property type="component" value="Chromosome 8"/>
</dbReference>
<organism evidence="13 14">
    <name type="scientific">Adiantum capillus-veneris</name>
    <name type="common">Maidenhair fern</name>
    <dbReference type="NCBI Taxonomy" id="13818"/>
    <lineage>
        <taxon>Eukaryota</taxon>
        <taxon>Viridiplantae</taxon>
        <taxon>Streptophyta</taxon>
        <taxon>Embryophyta</taxon>
        <taxon>Tracheophyta</taxon>
        <taxon>Polypodiopsida</taxon>
        <taxon>Polypodiidae</taxon>
        <taxon>Polypodiales</taxon>
        <taxon>Pteridineae</taxon>
        <taxon>Pteridaceae</taxon>
        <taxon>Vittarioideae</taxon>
        <taxon>Adiantum</taxon>
    </lineage>
</organism>
<evidence type="ECO:0000256" key="2">
    <source>
        <dbReference type="ARBA" id="ARBA00008891"/>
    </source>
</evidence>
<gene>
    <name evidence="12" type="ORF">GOP47_0008256</name>
    <name evidence="13" type="ORF">GOP47_0008924</name>
</gene>
<dbReference type="PANTHER" id="PTHR31321">
    <property type="entry name" value="ACYL-COA THIOESTER HYDROLASE YBHC-RELATED"/>
    <property type="match status" value="1"/>
</dbReference>
<name>A0A9D4UZJ0_ADICA</name>
<dbReference type="InterPro" id="IPR011050">
    <property type="entry name" value="Pectin_lyase_fold/virulence"/>
</dbReference>
<evidence type="ECO:0000313" key="14">
    <source>
        <dbReference type="Proteomes" id="UP000886520"/>
    </source>
</evidence>
<comment type="pathway">
    <text evidence="1 10">Glycan metabolism; pectin degradation; 2-dehydro-3-deoxy-D-gluconate from pectin: step 1/5.</text>
</comment>
<accession>A0A9D4UZJ0</accession>
<evidence type="ECO:0000256" key="7">
    <source>
        <dbReference type="ARBA" id="ARBA00047928"/>
    </source>
</evidence>
<dbReference type="GO" id="GO:0042545">
    <property type="term" value="P:cell wall modification"/>
    <property type="evidence" value="ECO:0007669"/>
    <property type="project" value="UniProtKB-UniRule"/>
</dbReference>
<evidence type="ECO:0000259" key="11">
    <source>
        <dbReference type="Pfam" id="PF01095"/>
    </source>
</evidence>
<evidence type="ECO:0000313" key="12">
    <source>
        <dbReference type="EMBL" id="KAI5076191.1"/>
    </source>
</evidence>
<dbReference type="Pfam" id="PF01095">
    <property type="entry name" value="Pectinesterase"/>
    <property type="match status" value="1"/>
</dbReference>
<keyword evidence="4 10" id="KW-0378">Hydrolase</keyword>
<feature type="domain" description="Pectinesterase catalytic" evidence="11">
    <location>
        <begin position="57"/>
        <end position="326"/>
    </location>
</feature>
<evidence type="ECO:0000256" key="1">
    <source>
        <dbReference type="ARBA" id="ARBA00005184"/>
    </source>
</evidence>
<evidence type="ECO:0000256" key="8">
    <source>
        <dbReference type="ARBA" id="ARBA00057335"/>
    </source>
</evidence>
<evidence type="ECO:0000256" key="4">
    <source>
        <dbReference type="ARBA" id="ARBA00022801"/>
    </source>
</evidence>
<evidence type="ECO:0000256" key="3">
    <source>
        <dbReference type="ARBA" id="ARBA00013229"/>
    </source>
</evidence>
<reference evidence="13" key="1">
    <citation type="submission" date="2021-01" db="EMBL/GenBank/DDBJ databases">
        <title>Adiantum capillus-veneris genome.</title>
        <authorList>
            <person name="Fang Y."/>
            <person name="Liao Q."/>
        </authorList>
    </citation>
    <scope>NUCLEOTIDE SEQUENCE</scope>
    <source>
        <strain evidence="13">H3</strain>
        <tissue evidence="13">Leaf</tissue>
    </source>
</reference>
<dbReference type="PROSITE" id="PS00503">
    <property type="entry name" value="PECTINESTERASE_2"/>
    <property type="match status" value="1"/>
</dbReference>
<dbReference type="GO" id="GO:0030599">
    <property type="term" value="F:pectinesterase activity"/>
    <property type="evidence" value="ECO:0007669"/>
    <property type="project" value="UniProtKB-UniRule"/>
</dbReference>
<dbReference type="Gene3D" id="2.160.20.10">
    <property type="entry name" value="Single-stranded right-handed beta-helix, Pectin lyase-like"/>
    <property type="match status" value="1"/>
</dbReference>
<evidence type="ECO:0000256" key="9">
    <source>
        <dbReference type="PROSITE-ProRule" id="PRU10040"/>
    </source>
</evidence>
<dbReference type="EMBL" id="JABFUD020000008">
    <property type="protein sequence ID" value="KAI5076859.1"/>
    <property type="molecule type" value="Genomic_DNA"/>
</dbReference>
<dbReference type="EMBL" id="JABFUD020000008">
    <property type="protein sequence ID" value="KAI5076191.1"/>
    <property type="molecule type" value="Genomic_DNA"/>
</dbReference>
<proteinExistence type="inferred from homology"/>
<comment type="catalytic activity">
    <reaction evidence="7 10">
        <text>[(1-&gt;4)-alpha-D-galacturonosyl methyl ester](n) + n H2O = [(1-&gt;4)-alpha-D-galacturonosyl](n) + n methanol + n H(+)</text>
        <dbReference type="Rhea" id="RHEA:22380"/>
        <dbReference type="Rhea" id="RHEA-COMP:14570"/>
        <dbReference type="Rhea" id="RHEA-COMP:14573"/>
        <dbReference type="ChEBI" id="CHEBI:15377"/>
        <dbReference type="ChEBI" id="CHEBI:15378"/>
        <dbReference type="ChEBI" id="CHEBI:17790"/>
        <dbReference type="ChEBI" id="CHEBI:140522"/>
        <dbReference type="ChEBI" id="CHEBI:140523"/>
        <dbReference type="EC" id="3.1.1.11"/>
    </reaction>
</comment>
<evidence type="ECO:0000256" key="5">
    <source>
        <dbReference type="ARBA" id="ARBA00023085"/>
    </source>
</evidence>
<evidence type="ECO:0000256" key="6">
    <source>
        <dbReference type="ARBA" id="ARBA00023180"/>
    </source>
</evidence>
<dbReference type="PANTHER" id="PTHR31321:SF130">
    <property type="entry name" value="PECTINESTERASE CATALYTIC DOMAIN-CONTAINING PROTEIN"/>
    <property type="match status" value="1"/>
</dbReference>
<keyword evidence="5 10" id="KW-0063">Aspartyl esterase</keyword>
<comment type="similarity">
    <text evidence="2">Belongs to the pectinesterase family.</text>
</comment>
<dbReference type="EC" id="3.1.1.11" evidence="3 10"/>
<dbReference type="FunFam" id="2.160.20.10:FF:000013">
    <property type="entry name" value="Pectinesterase"/>
    <property type="match status" value="1"/>
</dbReference>
<sequence>MWYLIRVGLLGLFMIYGGGGGGGGGCEEMPNMSNEPSFDMFAKPRLLKQRDISRYLVVDRYGRGSFTSIQAAIDSIPTGNEQWAHIHIRAGYYIEKVIIPYDKPYIMMQGEGVMQSVIVWGDRDGTTSDTASTATFTANAPNFIAQGISFMNTAPAPPPGTYGGQAVAALLAADKMALYECGFHGAQDTLFDYEGRHYFRNCFIEGSIDFIFGHGQSIYMGCTLFVMAQAGYLSGSITAQNRNASQDNSGFIFANCTILGRGEAVLGRAWGAYSRVVFMFTYMSSVISPQGWDDWGSSERHRTVYYGEYKCFGPGANLDYRVPWSRELNDVEARAILQLSSINSDQWLLDI</sequence>
<feature type="active site" evidence="9">
    <location>
        <position position="209"/>
    </location>
</feature>